<evidence type="ECO:0000313" key="1">
    <source>
        <dbReference type="EMBL" id="VDD23067.1"/>
    </source>
</evidence>
<name>A0A3P6CW70_BRAOL</name>
<accession>A0A3P6CW70</accession>
<dbReference type="EMBL" id="LR031874">
    <property type="protein sequence ID" value="VDD23067.1"/>
    <property type="molecule type" value="Genomic_DNA"/>
</dbReference>
<feature type="non-terminal residue" evidence="1">
    <location>
        <position position="1"/>
    </location>
</feature>
<sequence>FFPNAFDEKQNQHVWWFWVKVSTFELSLPTKSSKSL</sequence>
<proteinExistence type="predicted"/>
<dbReference type="AlphaFoldDB" id="A0A3P6CW70"/>
<reference evidence="1" key="1">
    <citation type="submission" date="2018-11" db="EMBL/GenBank/DDBJ databases">
        <authorList>
            <consortium name="Genoscope - CEA"/>
            <person name="William W."/>
        </authorList>
    </citation>
    <scope>NUCLEOTIDE SEQUENCE</scope>
</reference>
<protein>
    <submittedName>
        <fullName evidence="1">Uncharacterized protein</fullName>
    </submittedName>
</protein>
<gene>
    <name evidence="1" type="ORF">BOLC2T09233H</name>
</gene>
<organism evidence="1">
    <name type="scientific">Brassica oleracea</name>
    <name type="common">Wild cabbage</name>
    <dbReference type="NCBI Taxonomy" id="3712"/>
    <lineage>
        <taxon>Eukaryota</taxon>
        <taxon>Viridiplantae</taxon>
        <taxon>Streptophyta</taxon>
        <taxon>Embryophyta</taxon>
        <taxon>Tracheophyta</taxon>
        <taxon>Spermatophyta</taxon>
        <taxon>Magnoliopsida</taxon>
        <taxon>eudicotyledons</taxon>
        <taxon>Gunneridae</taxon>
        <taxon>Pentapetalae</taxon>
        <taxon>rosids</taxon>
        <taxon>malvids</taxon>
        <taxon>Brassicales</taxon>
        <taxon>Brassicaceae</taxon>
        <taxon>Brassiceae</taxon>
        <taxon>Brassica</taxon>
    </lineage>
</organism>